<evidence type="ECO:0000313" key="3">
    <source>
        <dbReference type="Proteomes" id="UP001629744"/>
    </source>
</evidence>
<dbReference type="Pfam" id="PF01740">
    <property type="entry name" value="STAS"/>
    <property type="match status" value="1"/>
</dbReference>
<dbReference type="EMBL" id="JBDLNU010000007">
    <property type="protein sequence ID" value="MFM1731307.1"/>
    <property type="molecule type" value="Genomic_DNA"/>
</dbReference>
<organism evidence="2 3">
    <name type="scientific">Prescottella soli</name>
    <dbReference type="NCBI Taxonomy" id="1543852"/>
    <lineage>
        <taxon>Bacteria</taxon>
        <taxon>Bacillati</taxon>
        <taxon>Actinomycetota</taxon>
        <taxon>Actinomycetes</taxon>
        <taxon>Mycobacteriales</taxon>
        <taxon>Nocardiaceae</taxon>
        <taxon>Prescottella</taxon>
    </lineage>
</organism>
<dbReference type="InterPro" id="IPR002645">
    <property type="entry name" value="STAS_dom"/>
</dbReference>
<keyword evidence="3" id="KW-1185">Reference proteome</keyword>
<protein>
    <submittedName>
        <fullName evidence="2">STAS domain-containing protein</fullName>
    </submittedName>
</protein>
<comment type="caution">
    <text evidence="2">The sequence shown here is derived from an EMBL/GenBank/DDBJ whole genome shotgun (WGS) entry which is preliminary data.</text>
</comment>
<proteinExistence type="predicted"/>
<evidence type="ECO:0000259" key="1">
    <source>
        <dbReference type="PROSITE" id="PS50801"/>
    </source>
</evidence>
<sequence>MRWRHGVPDLSISANTLILTDGHTTDERSPTPLPAAALVIELATSLDMSTADGFRHAYLDLVDAASADGLPAGSPIVLDLSRVDFVSIEATSALIEAKELASCRGFDFKLVIATRGVEHALAATETRRRFSCHPTVESAVGSEIVGGMSEPTEHDNERVH</sequence>
<dbReference type="CDD" id="cd07043">
    <property type="entry name" value="STAS_anti-anti-sigma_factors"/>
    <property type="match status" value="1"/>
</dbReference>
<feature type="domain" description="STAS" evidence="1">
    <location>
        <begin position="38"/>
        <end position="143"/>
    </location>
</feature>
<dbReference type="InterPro" id="IPR036513">
    <property type="entry name" value="STAS_dom_sf"/>
</dbReference>
<reference evidence="2 3" key="1">
    <citation type="submission" date="2023-11" db="EMBL/GenBank/DDBJ databases">
        <authorList>
            <person name="Val-Calvo J."/>
            <person name="Scortti M."/>
            <person name="Vazquez-Boland J."/>
        </authorList>
    </citation>
    <scope>NUCLEOTIDE SEQUENCE [LARGE SCALE GENOMIC DNA]</scope>
    <source>
        <strain evidence="2 3">DSM 46662</strain>
    </source>
</reference>
<dbReference type="Proteomes" id="UP001629744">
    <property type="component" value="Unassembled WGS sequence"/>
</dbReference>
<evidence type="ECO:0000313" key="2">
    <source>
        <dbReference type="EMBL" id="MFM1731307.1"/>
    </source>
</evidence>
<gene>
    <name evidence="2" type="ORF">ABEU19_004868</name>
</gene>
<name>A0ABW9G144_9NOCA</name>
<dbReference type="PROSITE" id="PS50801">
    <property type="entry name" value="STAS"/>
    <property type="match status" value="1"/>
</dbReference>
<dbReference type="SUPFAM" id="SSF52091">
    <property type="entry name" value="SpoIIaa-like"/>
    <property type="match status" value="1"/>
</dbReference>
<accession>A0ABW9G144</accession>
<dbReference type="Gene3D" id="3.30.750.24">
    <property type="entry name" value="STAS domain"/>
    <property type="match status" value="1"/>
</dbReference>